<dbReference type="NCBIfam" id="TIGR04547">
    <property type="entry name" value="Mollicu_LP"/>
    <property type="match status" value="1"/>
</dbReference>
<dbReference type="EMBL" id="CP046368">
    <property type="protein sequence ID" value="QIA69158.1"/>
    <property type="molecule type" value="Genomic_DNA"/>
</dbReference>
<gene>
    <name evidence="1" type="ORF">GL298_06405</name>
</gene>
<dbReference type="GeneID" id="54238981"/>
<dbReference type="RefSeq" id="WP_071937529.1">
    <property type="nucleotide sequence ID" value="NZ_CP013197.1"/>
</dbReference>
<dbReference type="InterPro" id="IPR030893">
    <property type="entry name" value="Mollicu_LP"/>
</dbReference>
<keyword evidence="1" id="KW-0449">Lipoprotein</keyword>
<protein>
    <submittedName>
        <fullName evidence="1">MOLPALP family lipoprotein</fullName>
    </submittedName>
</protein>
<evidence type="ECO:0000313" key="2">
    <source>
        <dbReference type="Proteomes" id="UP000464735"/>
    </source>
</evidence>
<proteinExistence type="predicted"/>
<organism evidence="1 2">
    <name type="scientific">Spiroplasma citri</name>
    <dbReference type="NCBI Taxonomy" id="2133"/>
    <lineage>
        <taxon>Bacteria</taxon>
        <taxon>Bacillati</taxon>
        <taxon>Mycoplasmatota</taxon>
        <taxon>Mollicutes</taxon>
        <taxon>Entomoplasmatales</taxon>
        <taxon>Spiroplasmataceae</taxon>
        <taxon>Spiroplasma</taxon>
    </lineage>
</organism>
<accession>A0AAJ4EJU1</accession>
<name>A0AAJ4EJU1_SPICI</name>
<dbReference type="Proteomes" id="UP000464735">
    <property type="component" value="Chromosome"/>
</dbReference>
<evidence type="ECO:0000313" key="1">
    <source>
        <dbReference type="EMBL" id="QIA69158.1"/>
    </source>
</evidence>
<sequence>MKRLLAFLGSLTLVTTSVVPTIGCVNPETNLPKLQHYQASLAALNSKVAKMAYISNDHKYDFNYLMSQFAQPMYLKDLPSQPDQREDLQEYNRYAELFNRYYGNSYLKSDLKTNLNLTNNFKPAAANKMISNVAQLGSQIFTILAKEGLPGLLILIANGHLLNNFLSPTILKFASDLLDQETLSSFRDAFDDSIYQGMTYQESLTSGMIGLVNAVNELTGQPERFDYKNKANLEATAVNYTTALKTFGTTIVKIMNQKIDFKFNLINNLTAISEIIRFSRIVLNYLQQFNASEIATWNDIVKVRTASYQVNSKIDLQQIMRNLSQWLGEPTGNGLQNLIAILLQSSEHHQISSTLWENIAFLAREDLTPAGLSAFGKVIINIYQPLDLIVTKGYTGNLVWDLINTMASGESLNDMVCFLTNSLVEKNLPSNLKPIVAKIVTNPNAVNDLFLELYQGDILGDIFTMLLPNSSLAKIKNLKMLFTEPLQNWLPNNELTNFIKNKSIVEVLKEVTAAITQPAFIAAKDVYHLFDRFLRSTANHSWLLRDALLNSDTFLETLGFKDQSIIENSPLFYLNNILENIKGINGVFTTLTKYLADFDKSQNVILQEMQKTVAKINVTVLAQPNDNVFEYQINDKIITITVAFHNNKYFISEIIMN</sequence>
<dbReference type="InterPro" id="IPR054816">
    <property type="entry name" value="Lipoprotein_mollicutes-type_CS"/>
</dbReference>
<dbReference type="KEGG" id="sck:SCITRI_001118"/>
<dbReference type="NCBIfam" id="NF038029">
    <property type="entry name" value="LP_plasma"/>
    <property type="match status" value="1"/>
</dbReference>
<reference evidence="1 2" key="1">
    <citation type="submission" date="2019-11" db="EMBL/GenBank/DDBJ databases">
        <title>Whole genome sequencing and comparative genomics analyses of five strains of Spiroplasma citri.</title>
        <authorList>
            <person name="Yokomi R."/>
            <person name="Chen J."/>
            <person name="Rattner R."/>
            <person name="Vidalakis G."/>
        </authorList>
    </citation>
    <scope>NUCLEOTIDE SEQUENCE [LARGE SCALE GENOMIC DNA]</scope>
    <source>
        <strain evidence="1 2">BR12</strain>
    </source>
</reference>
<dbReference type="AlphaFoldDB" id="A0AAJ4EJU1"/>